<dbReference type="SUPFAM" id="SSF53041">
    <property type="entry name" value="Resolvase-like"/>
    <property type="match status" value="1"/>
</dbReference>
<evidence type="ECO:0000313" key="4">
    <source>
        <dbReference type="EMBL" id="MDI9242855.1"/>
    </source>
</evidence>
<evidence type="ECO:0000313" key="5">
    <source>
        <dbReference type="Proteomes" id="UP001300383"/>
    </source>
</evidence>
<dbReference type="PROSITE" id="PS51737">
    <property type="entry name" value="RECOMBINASE_DNA_BIND"/>
    <property type="match status" value="1"/>
</dbReference>
<organism evidence="4 5">
    <name type="scientific">Fusibacillus kribbianus</name>
    <dbReference type="NCBI Taxonomy" id="3044208"/>
    <lineage>
        <taxon>Bacteria</taxon>
        <taxon>Bacillati</taxon>
        <taxon>Bacillota</taxon>
        <taxon>Clostridia</taxon>
        <taxon>Lachnospirales</taxon>
        <taxon>Lachnospiraceae</taxon>
        <taxon>Fusibacillus</taxon>
    </lineage>
</organism>
<dbReference type="RefSeq" id="WP_283231292.1">
    <property type="nucleotide sequence ID" value="NZ_JASGBQ010000020.1"/>
</dbReference>
<dbReference type="InterPro" id="IPR006119">
    <property type="entry name" value="Resolv_N"/>
</dbReference>
<dbReference type="PANTHER" id="PTHR30461:SF23">
    <property type="entry name" value="DNA RECOMBINASE-RELATED"/>
    <property type="match status" value="1"/>
</dbReference>
<dbReference type="Pfam" id="PF13408">
    <property type="entry name" value="Zn_ribbon_recom"/>
    <property type="match status" value="1"/>
</dbReference>
<feature type="coiled-coil region" evidence="1">
    <location>
        <begin position="453"/>
        <end position="483"/>
    </location>
</feature>
<sequence>MKQPNNTTIYNTALYLRLSRDDELQGESGSIRTQRMMLREYAHEHGLNVVGEYIDDGWSGTNFDRPEFQRMIDDIEDGRINCVVTKDLSRLGRNYILTGQYTELYFPSKGVRYIAINDNVDTLNGDNELAPFLNILNEMHARQTSKKVKAAFRTRFANGAHYGAYAPLGYRKDPEQTGHLLIDPDTKWIIERIFELALHGAGAAKITRILMEEKVSTPAWVNFQRNGTFAHVFEGAEESKRYQWTIAQVKSILKDENYIGNSVHNRQSTVSFKNKKVVRKPESEWFRVENTHEAIITKEVFLQVQEQIAGRRRVCKNGQTQIFAGLIKCADCGWTLSYADNRQNKTPYGYYHCGKNGQGLGQCSMHYIRYDVLYGYVLSRLQYWSEQVHRDDEKLLQQLLNAGNKERSAVKKQRAVELKRATKRKAEVDGLFTKLYEDWSLGKITEYNFTMLSERFQTEQRELETKIRELQEALSSMEQTESDAEKWVELIKQYASPTELTTELLNTLIEKIVVHEAVKSPDGCRKQKVDIYYRFIGKID</sequence>
<dbReference type="InterPro" id="IPR025827">
    <property type="entry name" value="Zn_ribbon_recom_dom"/>
</dbReference>
<accession>A0AAP4BBC9</accession>
<dbReference type="CDD" id="cd03770">
    <property type="entry name" value="SR_TndX_transposase"/>
    <property type="match status" value="1"/>
</dbReference>
<dbReference type="PANTHER" id="PTHR30461">
    <property type="entry name" value="DNA-INVERTASE FROM LAMBDOID PROPHAGE"/>
    <property type="match status" value="1"/>
</dbReference>
<comment type="caution">
    <text evidence="4">The sequence shown here is derived from an EMBL/GenBank/DDBJ whole genome shotgun (WGS) entry which is preliminary data.</text>
</comment>
<dbReference type="InterPro" id="IPR025378">
    <property type="entry name" value="DUF4368"/>
</dbReference>
<dbReference type="EMBL" id="JASGBQ010000020">
    <property type="protein sequence ID" value="MDI9242855.1"/>
    <property type="molecule type" value="Genomic_DNA"/>
</dbReference>
<dbReference type="InterPro" id="IPR036162">
    <property type="entry name" value="Resolvase-like_N_sf"/>
</dbReference>
<dbReference type="Pfam" id="PF00239">
    <property type="entry name" value="Resolvase"/>
    <property type="match status" value="1"/>
</dbReference>
<dbReference type="InterPro" id="IPR050639">
    <property type="entry name" value="SSR_resolvase"/>
</dbReference>
<dbReference type="GO" id="GO:0000150">
    <property type="term" value="F:DNA strand exchange activity"/>
    <property type="evidence" value="ECO:0007669"/>
    <property type="project" value="InterPro"/>
</dbReference>
<evidence type="ECO:0000259" key="3">
    <source>
        <dbReference type="PROSITE" id="PS51737"/>
    </source>
</evidence>
<gene>
    <name evidence="4" type="ORF">QJ036_10290</name>
</gene>
<proteinExistence type="predicted"/>
<dbReference type="SMART" id="SM00857">
    <property type="entry name" value="Resolvase"/>
    <property type="match status" value="1"/>
</dbReference>
<dbReference type="Pfam" id="PF07508">
    <property type="entry name" value="Recombinase"/>
    <property type="match status" value="1"/>
</dbReference>
<name>A0AAP4BBC9_9FIRM</name>
<dbReference type="PROSITE" id="PS51736">
    <property type="entry name" value="RECOMBINASES_3"/>
    <property type="match status" value="1"/>
</dbReference>
<evidence type="ECO:0000256" key="1">
    <source>
        <dbReference type="SAM" id="Coils"/>
    </source>
</evidence>
<dbReference type="GO" id="GO:0003677">
    <property type="term" value="F:DNA binding"/>
    <property type="evidence" value="ECO:0007669"/>
    <property type="project" value="InterPro"/>
</dbReference>
<dbReference type="Gene3D" id="3.90.1750.20">
    <property type="entry name" value="Putative Large Serine Recombinase, Chain B, Domain 2"/>
    <property type="match status" value="1"/>
</dbReference>
<feature type="domain" description="Resolvase/invertase-type recombinase catalytic" evidence="2">
    <location>
        <begin position="11"/>
        <end position="165"/>
    </location>
</feature>
<evidence type="ECO:0000259" key="2">
    <source>
        <dbReference type="PROSITE" id="PS51736"/>
    </source>
</evidence>
<dbReference type="Pfam" id="PF14287">
    <property type="entry name" value="DUF4368"/>
    <property type="match status" value="1"/>
</dbReference>
<dbReference type="Gene3D" id="3.40.50.1390">
    <property type="entry name" value="Resolvase, N-terminal catalytic domain"/>
    <property type="match status" value="1"/>
</dbReference>
<dbReference type="InterPro" id="IPR038109">
    <property type="entry name" value="DNA_bind_recomb_sf"/>
</dbReference>
<dbReference type="AlphaFoldDB" id="A0AAP4BBC9"/>
<keyword evidence="5" id="KW-1185">Reference proteome</keyword>
<dbReference type="Proteomes" id="UP001300383">
    <property type="component" value="Unassembled WGS sequence"/>
</dbReference>
<feature type="domain" description="Recombinase" evidence="3">
    <location>
        <begin position="167"/>
        <end position="314"/>
    </location>
</feature>
<reference evidence="4 5" key="1">
    <citation type="submission" date="2023-05" db="EMBL/GenBank/DDBJ databases">
        <title>[ruminococcus] sp. nov., isolated from a pig farm feces dump.</title>
        <authorList>
            <person name="Chang Y.-H."/>
        </authorList>
    </citation>
    <scope>NUCLEOTIDE SEQUENCE [LARGE SCALE GENOMIC DNA]</scope>
    <source>
        <strain evidence="4 5">YH-rum2234</strain>
    </source>
</reference>
<dbReference type="InterPro" id="IPR011109">
    <property type="entry name" value="DNA_bind_recombinase_dom"/>
</dbReference>
<keyword evidence="1" id="KW-0175">Coiled coil</keyword>
<protein>
    <submittedName>
        <fullName evidence="4">Recombinase family protein</fullName>
    </submittedName>
</protein>